<name>A0A653AGE6_UNCDX</name>
<dbReference type="Pfam" id="PF02770">
    <property type="entry name" value="Acyl-CoA_dh_M"/>
    <property type="match status" value="1"/>
</dbReference>
<dbReference type="GO" id="GO:0050660">
    <property type="term" value="F:flavin adenine dinucleotide binding"/>
    <property type="evidence" value="ECO:0007669"/>
    <property type="project" value="InterPro"/>
</dbReference>
<accession>A0A653AGE6</accession>
<dbReference type="InterPro" id="IPR006091">
    <property type="entry name" value="Acyl-CoA_Oxase/DH_mid-dom"/>
</dbReference>
<dbReference type="AlphaFoldDB" id="A0A653AGE6"/>
<dbReference type="InterPro" id="IPR009075">
    <property type="entry name" value="AcylCo_DH/oxidase_C"/>
</dbReference>
<evidence type="ECO:0000259" key="9">
    <source>
        <dbReference type="Pfam" id="PF02771"/>
    </source>
</evidence>
<feature type="domain" description="Acyl-CoA oxidase/dehydrogenase middle" evidence="8">
    <location>
        <begin position="119"/>
        <end position="213"/>
    </location>
</feature>
<comment type="subunit">
    <text evidence="3">Homotetramer.</text>
</comment>
<evidence type="ECO:0000256" key="5">
    <source>
        <dbReference type="ARBA" id="ARBA00022827"/>
    </source>
</evidence>
<dbReference type="PANTHER" id="PTHR43884">
    <property type="entry name" value="ACYL-COA DEHYDROGENASE"/>
    <property type="match status" value="1"/>
</dbReference>
<dbReference type="EMBL" id="UPXX01000032">
    <property type="protein sequence ID" value="VBB47020.1"/>
    <property type="molecule type" value="Genomic_DNA"/>
</dbReference>
<reference evidence="10" key="1">
    <citation type="submission" date="2018-07" db="EMBL/GenBank/DDBJ databases">
        <authorList>
            <consortium name="Genoscope - CEA"/>
            <person name="William W."/>
        </authorList>
    </citation>
    <scope>NUCLEOTIDE SEQUENCE</scope>
    <source>
        <strain evidence="10">IK1</strain>
    </source>
</reference>
<evidence type="ECO:0000256" key="4">
    <source>
        <dbReference type="ARBA" id="ARBA00022630"/>
    </source>
</evidence>
<dbReference type="InterPro" id="IPR036250">
    <property type="entry name" value="AcylCo_DH-like_C"/>
</dbReference>
<dbReference type="Gene3D" id="1.20.140.10">
    <property type="entry name" value="Butyryl-CoA Dehydrogenase, subunit A, domain 3"/>
    <property type="match status" value="1"/>
</dbReference>
<dbReference type="InterPro" id="IPR037069">
    <property type="entry name" value="AcylCoA_DH/ox_N_sf"/>
</dbReference>
<comment type="cofactor">
    <cofactor evidence="1 6">
        <name>FAD</name>
        <dbReference type="ChEBI" id="CHEBI:57692"/>
    </cofactor>
</comment>
<dbReference type="PROSITE" id="PS00072">
    <property type="entry name" value="ACYL_COA_DH_1"/>
    <property type="match status" value="1"/>
</dbReference>
<dbReference type="InterPro" id="IPR009100">
    <property type="entry name" value="AcylCoA_DH/oxidase_NM_dom_sf"/>
</dbReference>
<organism evidence="10">
    <name type="scientific">Uncultured Desulfatiglans sp</name>
    <dbReference type="NCBI Taxonomy" id="1748965"/>
    <lineage>
        <taxon>Bacteria</taxon>
        <taxon>Pseudomonadati</taxon>
        <taxon>Thermodesulfobacteriota</taxon>
        <taxon>Desulfobacteria</taxon>
        <taxon>Desulfatiglandales</taxon>
        <taxon>Desulfatiglandaceae</taxon>
        <taxon>Desulfatiglans</taxon>
        <taxon>environmental samples</taxon>
    </lineage>
</organism>
<proteinExistence type="inferred from homology"/>
<dbReference type="SUPFAM" id="SSF47203">
    <property type="entry name" value="Acyl-CoA dehydrogenase C-terminal domain-like"/>
    <property type="match status" value="1"/>
</dbReference>
<sequence length="377" mass="40940">MDPRLNPEKLGLMVKAREFARERFTDGYRLDKEETFPAAIHQAAGSAGLLGAYIPKEFGGLGVGFLGHTLIMEEFWRVDPGIGNILLGVFGSELLMFYGSDELKRRWLPPLAEGRAISCCAITEPNAGSDIFSVATSAIPSKDGWRLDGTKQFITGGTLADVILILAVSDPGQTSGRFSFFVAEKDSAGISREKMKGKLGIRASDTAELVFRDLFVPESHLLGETTGEGFSQVMHLFNINRVFACGQGVGVAQGAVDLAIDHLRENPLQAGKQTTQFRLAEMLASVLAARSAYYSAGWKIDQGDIDPAEVAMAKLLAGETGVRVARDALGIVGIYAGEMTKRLSRFYRDAKIVEIYEGAKDLEKLTIARQVLKRTRG</sequence>
<dbReference type="Pfam" id="PF00441">
    <property type="entry name" value="Acyl-CoA_dh_1"/>
    <property type="match status" value="1"/>
</dbReference>
<keyword evidence="5 6" id="KW-0274">FAD</keyword>
<evidence type="ECO:0000256" key="3">
    <source>
        <dbReference type="ARBA" id="ARBA00011881"/>
    </source>
</evidence>
<gene>
    <name evidence="10" type="ORF">TRIP_B50097</name>
</gene>
<dbReference type="SUPFAM" id="SSF56645">
    <property type="entry name" value="Acyl-CoA dehydrogenase NM domain-like"/>
    <property type="match status" value="1"/>
</dbReference>
<evidence type="ECO:0000259" key="8">
    <source>
        <dbReference type="Pfam" id="PF02770"/>
    </source>
</evidence>
<dbReference type="InterPro" id="IPR006089">
    <property type="entry name" value="Acyl-CoA_DH_CS"/>
</dbReference>
<dbReference type="PANTHER" id="PTHR43884:SF12">
    <property type="entry name" value="ISOVALERYL-COA DEHYDROGENASE, MITOCHONDRIAL-RELATED"/>
    <property type="match status" value="1"/>
</dbReference>
<dbReference type="Gene3D" id="1.10.540.10">
    <property type="entry name" value="Acyl-CoA dehydrogenase/oxidase, N-terminal domain"/>
    <property type="match status" value="1"/>
</dbReference>
<dbReference type="GO" id="GO:0003995">
    <property type="term" value="F:acyl-CoA dehydrogenase activity"/>
    <property type="evidence" value="ECO:0007669"/>
    <property type="project" value="InterPro"/>
</dbReference>
<feature type="domain" description="Acyl-CoA dehydrogenase/oxidase C-terminal" evidence="7">
    <location>
        <begin position="227"/>
        <end position="372"/>
    </location>
</feature>
<dbReference type="InterPro" id="IPR046373">
    <property type="entry name" value="Acyl-CoA_Oxase/DH_mid-dom_sf"/>
</dbReference>
<feature type="domain" description="Acyl-CoA dehydrogenase/oxidase N-terminal" evidence="9">
    <location>
        <begin position="13"/>
        <end position="114"/>
    </location>
</feature>
<evidence type="ECO:0000313" key="10">
    <source>
        <dbReference type="EMBL" id="VBB47020.1"/>
    </source>
</evidence>
<keyword evidence="4 6" id="KW-0285">Flavoprotein</keyword>
<dbReference type="InterPro" id="IPR013786">
    <property type="entry name" value="AcylCoA_DH/ox_N"/>
</dbReference>
<dbReference type="Gene3D" id="2.40.110.10">
    <property type="entry name" value="Butyryl-CoA Dehydrogenase, subunit A, domain 2"/>
    <property type="match status" value="1"/>
</dbReference>
<protein>
    <submittedName>
        <fullName evidence="10">Acyl-CoA dehydrogenase</fullName>
    </submittedName>
</protein>
<dbReference type="Pfam" id="PF02771">
    <property type="entry name" value="Acyl-CoA_dh_N"/>
    <property type="match status" value="1"/>
</dbReference>
<evidence type="ECO:0000259" key="7">
    <source>
        <dbReference type="Pfam" id="PF00441"/>
    </source>
</evidence>
<keyword evidence="6" id="KW-0560">Oxidoreductase</keyword>
<evidence type="ECO:0000256" key="6">
    <source>
        <dbReference type="RuleBase" id="RU362125"/>
    </source>
</evidence>
<evidence type="ECO:0000256" key="2">
    <source>
        <dbReference type="ARBA" id="ARBA00009347"/>
    </source>
</evidence>
<comment type="similarity">
    <text evidence="2 6">Belongs to the acyl-CoA dehydrogenase family.</text>
</comment>
<evidence type="ECO:0000256" key="1">
    <source>
        <dbReference type="ARBA" id="ARBA00001974"/>
    </source>
</evidence>